<dbReference type="EMBL" id="OFSQ01000016">
    <property type="protein sequence ID" value="SOY51087.1"/>
    <property type="molecule type" value="Genomic_DNA"/>
</dbReference>
<sequence>MINCVHARNLTPLIQALAMSAPVRPAFLARRFSSAEGQARVARTDRLPNQRQARFPVQPRQATWVFKFLRCGTQRACWPGP</sequence>
<evidence type="ECO:0000313" key="2">
    <source>
        <dbReference type="Proteomes" id="UP000256780"/>
    </source>
</evidence>
<accession>A0A975X0K3</accession>
<reference evidence="1 2" key="1">
    <citation type="submission" date="2018-01" db="EMBL/GenBank/DDBJ databases">
        <authorList>
            <person name="Clerissi C."/>
        </authorList>
    </citation>
    <scope>NUCLEOTIDE SEQUENCE [LARGE SCALE GENOMIC DNA]</scope>
    <source>
        <strain evidence="1">Cupriavidus sp. LMG 19464</strain>
    </source>
</reference>
<dbReference type="Proteomes" id="UP000256780">
    <property type="component" value="Chromosome CBM2587_a"/>
</dbReference>
<name>A0A975X0K3_9BURK</name>
<proteinExistence type="predicted"/>
<gene>
    <name evidence="1" type="ORF">CBM2587_A230070</name>
</gene>
<evidence type="ECO:0000313" key="1">
    <source>
        <dbReference type="EMBL" id="SOY51087.1"/>
    </source>
</evidence>
<organism evidence="1 2">
    <name type="scientific">Cupriavidus taiwanensis</name>
    <dbReference type="NCBI Taxonomy" id="164546"/>
    <lineage>
        <taxon>Bacteria</taxon>
        <taxon>Pseudomonadati</taxon>
        <taxon>Pseudomonadota</taxon>
        <taxon>Betaproteobacteria</taxon>
        <taxon>Burkholderiales</taxon>
        <taxon>Burkholderiaceae</taxon>
        <taxon>Cupriavidus</taxon>
    </lineage>
</organism>
<protein>
    <submittedName>
        <fullName evidence="1">Uncharacterized protein</fullName>
    </submittedName>
</protein>
<comment type="caution">
    <text evidence="1">The sequence shown here is derived from an EMBL/GenBank/DDBJ whole genome shotgun (WGS) entry which is preliminary data.</text>
</comment>
<dbReference type="AlphaFoldDB" id="A0A975X0K3"/>